<name>D8LCF6_ECTSI</name>
<dbReference type="PROSITE" id="PS51388">
    <property type="entry name" value="GED"/>
    <property type="match status" value="1"/>
</dbReference>
<gene>
    <name evidence="7" type="primary">Mx2</name>
    <name evidence="7" type="ORF">Esi_0103_0037</name>
</gene>
<evidence type="ECO:0000259" key="6">
    <source>
        <dbReference type="PROSITE" id="PS51718"/>
    </source>
</evidence>
<dbReference type="Proteomes" id="UP000002630">
    <property type="component" value="Linkage Group LG27"/>
</dbReference>
<organism evidence="7 8">
    <name type="scientific">Ectocarpus siliculosus</name>
    <name type="common">Brown alga</name>
    <name type="synonym">Conferva siliculosa</name>
    <dbReference type="NCBI Taxonomy" id="2880"/>
    <lineage>
        <taxon>Eukaryota</taxon>
        <taxon>Sar</taxon>
        <taxon>Stramenopiles</taxon>
        <taxon>Ochrophyta</taxon>
        <taxon>PX clade</taxon>
        <taxon>Phaeophyceae</taxon>
        <taxon>Ectocarpales</taxon>
        <taxon>Ectocarpaceae</taxon>
        <taxon>Ectocarpus</taxon>
    </lineage>
</organism>
<dbReference type="InterPro" id="IPR036034">
    <property type="entry name" value="PDZ_sf"/>
</dbReference>
<sequence length="769" mass="84599">MSLEEKSAGGAASVEADDGGGGEESSAIAAGIRRDVKPWLNLVDDLSNLTRDAEISVPQICVMGDQSSGKSSVLEALAGVPFPRGSGLVTRCPIRLSMKRSATGSRWSAVAHASNEPSKSHSASTPGQLTKLLERLTDGLTSTSSNFSTETINVRLSSPDVPDLTVVDLPGIIRTSTAGQDPAVIAQVNNLIESFLEQARTIILCVIPANQDIATVDILERAQKVDPRGERTIGVLTKPDLIGPGNEDEVLAVLHNVRKPLQLGYVMVKNRSQAQLKAGLTGTEAREAEEAFFRQHSHFKGCDPKLFGVANLTTRLTQLLVTRIQHELVPMKADVETALASVRTELKGLSSYGNASTPGDRQKLLVTVTQEYVRHLNSVVQGEYRDRVIVVHPQLRLYTRALGVFDALKGKVEMTAPRFNDEDFVEQLASQMDALRGRELPGFMSAQSFYMFMAQYVEAWRDPARVAATEVRSLSLEVATKLLDVLVVQYPALREAVRSVAGVVMETAYESALEEVDDLLAKEKDPFTINDFLEQHINKLRYDRFEQAVQQSFEAVKPNHESWIGAKEEAGSFLRQWYRTTHGVNSFSNAEDMSAILEAYWLLAAKRFVDNVCMALDKKIMGAVAHKMQEECYKFVHDDAKLGRFFEEDAKLVLRKEELMEKRDRLSKANAAMANIQVRKSSTQQVRVTVTAGPMGLGLSLAEEGSRCVVKGFRPMPDGQPNPGQEAGVQLGDTLEQLDGVHLGSFQDAIERLKQRRGTVVLTLLRQKA</sequence>
<dbReference type="PROSITE" id="PS50106">
    <property type="entry name" value="PDZ"/>
    <property type="match status" value="1"/>
</dbReference>
<dbReference type="OMA" id="HLMIMVH"/>
<dbReference type="EMBL" id="FN647715">
    <property type="protein sequence ID" value="CBN78192.1"/>
    <property type="molecule type" value="Genomic_DNA"/>
</dbReference>
<dbReference type="CDD" id="cd08771">
    <property type="entry name" value="DLP_1"/>
    <property type="match status" value="1"/>
</dbReference>
<dbReference type="InterPro" id="IPR045063">
    <property type="entry name" value="Dynamin_N"/>
</dbReference>
<dbReference type="InterPro" id="IPR022812">
    <property type="entry name" value="Dynamin"/>
</dbReference>
<dbReference type="Pfam" id="PF01031">
    <property type="entry name" value="Dynamin_M"/>
    <property type="match status" value="1"/>
</dbReference>
<dbReference type="GO" id="GO:0016559">
    <property type="term" value="P:peroxisome fission"/>
    <property type="evidence" value="ECO:0007669"/>
    <property type="project" value="TreeGrafter"/>
</dbReference>
<dbReference type="GO" id="GO:0005739">
    <property type="term" value="C:mitochondrion"/>
    <property type="evidence" value="ECO:0007669"/>
    <property type="project" value="TreeGrafter"/>
</dbReference>
<dbReference type="GO" id="GO:0008017">
    <property type="term" value="F:microtubule binding"/>
    <property type="evidence" value="ECO:0007669"/>
    <property type="project" value="TreeGrafter"/>
</dbReference>
<evidence type="ECO:0000313" key="8">
    <source>
        <dbReference type="Proteomes" id="UP000002630"/>
    </source>
</evidence>
<keyword evidence="1" id="KW-0547">Nucleotide-binding</keyword>
<feature type="region of interest" description="Disordered" evidence="3">
    <location>
        <begin position="107"/>
        <end position="126"/>
    </location>
</feature>
<dbReference type="GO" id="GO:0006897">
    <property type="term" value="P:endocytosis"/>
    <property type="evidence" value="ECO:0007669"/>
    <property type="project" value="TreeGrafter"/>
</dbReference>
<dbReference type="GO" id="GO:0005874">
    <property type="term" value="C:microtubule"/>
    <property type="evidence" value="ECO:0007669"/>
    <property type="project" value="TreeGrafter"/>
</dbReference>
<dbReference type="Gene3D" id="3.40.50.300">
    <property type="entry name" value="P-loop containing nucleotide triphosphate hydrolases"/>
    <property type="match status" value="1"/>
</dbReference>
<evidence type="ECO:0000256" key="2">
    <source>
        <dbReference type="ARBA" id="ARBA00023134"/>
    </source>
</evidence>
<evidence type="ECO:0000256" key="3">
    <source>
        <dbReference type="SAM" id="MobiDB-lite"/>
    </source>
</evidence>
<feature type="compositionally biased region" description="Polar residues" evidence="3">
    <location>
        <begin position="115"/>
        <end position="126"/>
    </location>
</feature>
<dbReference type="InterPro" id="IPR001478">
    <property type="entry name" value="PDZ"/>
</dbReference>
<dbReference type="Gene3D" id="2.30.42.10">
    <property type="match status" value="1"/>
</dbReference>
<feature type="domain" description="Dynamin-type G" evidence="6">
    <location>
        <begin position="54"/>
        <end position="330"/>
    </location>
</feature>
<dbReference type="PANTHER" id="PTHR11566">
    <property type="entry name" value="DYNAMIN"/>
    <property type="match status" value="1"/>
</dbReference>
<accession>D8LCF6</accession>
<protein>
    <submittedName>
        <fullName evidence="7">Mx2, Mx-like dynamin-related GTPase</fullName>
    </submittedName>
</protein>
<feature type="domain" description="PDZ" evidence="4">
    <location>
        <begin position="687"/>
        <end position="768"/>
    </location>
</feature>
<dbReference type="GO" id="GO:0005525">
    <property type="term" value="F:GTP binding"/>
    <property type="evidence" value="ECO:0007669"/>
    <property type="project" value="InterPro"/>
</dbReference>
<dbReference type="InParanoid" id="D8LCF6"/>
<dbReference type="eggNOG" id="KOG0446">
    <property type="taxonomic scope" value="Eukaryota"/>
</dbReference>
<dbReference type="GO" id="GO:0003924">
    <property type="term" value="F:GTPase activity"/>
    <property type="evidence" value="ECO:0007669"/>
    <property type="project" value="InterPro"/>
</dbReference>
<dbReference type="STRING" id="2880.D8LCF6"/>
<reference evidence="7 8" key="1">
    <citation type="journal article" date="2010" name="Nature">
        <title>The Ectocarpus genome and the independent evolution of multicellularity in brown algae.</title>
        <authorList>
            <person name="Cock J.M."/>
            <person name="Sterck L."/>
            <person name="Rouze P."/>
            <person name="Scornet D."/>
            <person name="Allen A.E."/>
            <person name="Amoutzias G."/>
            <person name="Anthouard V."/>
            <person name="Artiguenave F."/>
            <person name="Aury J.M."/>
            <person name="Badger J.H."/>
            <person name="Beszteri B."/>
            <person name="Billiau K."/>
            <person name="Bonnet E."/>
            <person name="Bothwell J.H."/>
            <person name="Bowler C."/>
            <person name="Boyen C."/>
            <person name="Brownlee C."/>
            <person name="Carrano C.J."/>
            <person name="Charrier B."/>
            <person name="Cho G.Y."/>
            <person name="Coelho S.M."/>
            <person name="Collen J."/>
            <person name="Corre E."/>
            <person name="Da Silva C."/>
            <person name="Delage L."/>
            <person name="Delaroque N."/>
            <person name="Dittami S.M."/>
            <person name="Doulbeau S."/>
            <person name="Elias M."/>
            <person name="Farnham G."/>
            <person name="Gachon C.M."/>
            <person name="Gschloessl B."/>
            <person name="Heesch S."/>
            <person name="Jabbari K."/>
            <person name="Jubin C."/>
            <person name="Kawai H."/>
            <person name="Kimura K."/>
            <person name="Kloareg B."/>
            <person name="Kupper F.C."/>
            <person name="Lang D."/>
            <person name="Le Bail A."/>
            <person name="Leblanc C."/>
            <person name="Lerouge P."/>
            <person name="Lohr M."/>
            <person name="Lopez P.J."/>
            <person name="Martens C."/>
            <person name="Maumus F."/>
            <person name="Michel G."/>
            <person name="Miranda-Saavedra D."/>
            <person name="Morales J."/>
            <person name="Moreau H."/>
            <person name="Motomura T."/>
            <person name="Nagasato C."/>
            <person name="Napoli C.A."/>
            <person name="Nelson D.R."/>
            <person name="Nyvall-Collen P."/>
            <person name="Peters A.F."/>
            <person name="Pommier C."/>
            <person name="Potin P."/>
            <person name="Poulain J."/>
            <person name="Quesneville H."/>
            <person name="Read B."/>
            <person name="Rensing S.A."/>
            <person name="Ritter A."/>
            <person name="Rousvoal S."/>
            <person name="Samanta M."/>
            <person name="Samson G."/>
            <person name="Schroeder D.C."/>
            <person name="Segurens B."/>
            <person name="Strittmatter M."/>
            <person name="Tonon T."/>
            <person name="Tregear J.W."/>
            <person name="Valentin K."/>
            <person name="von Dassow P."/>
            <person name="Yamagishi T."/>
            <person name="Van de Peer Y."/>
            <person name="Wincker P."/>
        </authorList>
    </citation>
    <scope>NUCLEOTIDE SEQUENCE [LARGE SCALE GENOMIC DNA]</scope>
    <source>
        <strain evidence="8">Ec32 / CCAP1310/4</strain>
    </source>
</reference>
<evidence type="ECO:0000256" key="1">
    <source>
        <dbReference type="ARBA" id="ARBA00022741"/>
    </source>
</evidence>
<evidence type="ECO:0000259" key="4">
    <source>
        <dbReference type="PROSITE" id="PS50106"/>
    </source>
</evidence>
<keyword evidence="2" id="KW-0342">GTP-binding</keyword>
<dbReference type="PANTHER" id="PTHR11566:SF21">
    <property type="entry name" value="DYNAMIN RELATED PROTEIN 1, ISOFORM A"/>
    <property type="match status" value="1"/>
</dbReference>
<dbReference type="InterPro" id="IPR030381">
    <property type="entry name" value="G_DYNAMIN_dom"/>
</dbReference>
<dbReference type="EMBL" id="FN649752">
    <property type="protein sequence ID" value="CBN78192.1"/>
    <property type="molecule type" value="Genomic_DNA"/>
</dbReference>
<dbReference type="SMART" id="SM00053">
    <property type="entry name" value="DYNc"/>
    <property type="match status" value="1"/>
</dbReference>
<dbReference type="GO" id="GO:0016020">
    <property type="term" value="C:membrane"/>
    <property type="evidence" value="ECO:0007669"/>
    <property type="project" value="TreeGrafter"/>
</dbReference>
<dbReference type="InterPro" id="IPR020850">
    <property type="entry name" value="GED_dom"/>
</dbReference>
<feature type="region of interest" description="Disordered" evidence="3">
    <location>
        <begin position="1"/>
        <end position="25"/>
    </location>
</feature>
<dbReference type="SMART" id="SM00228">
    <property type="entry name" value="PDZ"/>
    <property type="match status" value="1"/>
</dbReference>
<keyword evidence="8" id="KW-1185">Reference proteome</keyword>
<dbReference type="PRINTS" id="PR00195">
    <property type="entry name" value="DYNAMIN"/>
</dbReference>
<proteinExistence type="predicted"/>
<dbReference type="OrthoDB" id="5061070at2759"/>
<dbReference type="Pfam" id="PF00350">
    <property type="entry name" value="Dynamin_N"/>
    <property type="match status" value="1"/>
</dbReference>
<dbReference type="GO" id="GO:0000266">
    <property type="term" value="P:mitochondrial fission"/>
    <property type="evidence" value="ECO:0007669"/>
    <property type="project" value="TreeGrafter"/>
</dbReference>
<dbReference type="InterPro" id="IPR027417">
    <property type="entry name" value="P-loop_NTPase"/>
</dbReference>
<dbReference type="InterPro" id="IPR001401">
    <property type="entry name" value="Dynamin_GTPase"/>
</dbReference>
<dbReference type="InterPro" id="IPR000375">
    <property type="entry name" value="Dynamin_stalk"/>
</dbReference>
<dbReference type="GO" id="GO:0048312">
    <property type="term" value="P:intracellular distribution of mitochondria"/>
    <property type="evidence" value="ECO:0007669"/>
    <property type="project" value="TreeGrafter"/>
</dbReference>
<evidence type="ECO:0000259" key="5">
    <source>
        <dbReference type="PROSITE" id="PS51388"/>
    </source>
</evidence>
<dbReference type="Pfam" id="PF02212">
    <property type="entry name" value="GED"/>
    <property type="match status" value="1"/>
</dbReference>
<feature type="domain" description="GED" evidence="5">
    <location>
        <begin position="590"/>
        <end position="681"/>
    </location>
</feature>
<dbReference type="Gene3D" id="1.20.120.1240">
    <property type="entry name" value="Dynamin, middle domain"/>
    <property type="match status" value="1"/>
</dbReference>
<dbReference type="AlphaFoldDB" id="D8LCF6"/>
<dbReference type="SUPFAM" id="SSF50156">
    <property type="entry name" value="PDZ domain-like"/>
    <property type="match status" value="1"/>
</dbReference>
<evidence type="ECO:0000313" key="7">
    <source>
        <dbReference type="EMBL" id="CBN78192.1"/>
    </source>
</evidence>
<dbReference type="InterPro" id="IPR003130">
    <property type="entry name" value="GED"/>
</dbReference>
<dbReference type="SUPFAM" id="SSF52540">
    <property type="entry name" value="P-loop containing nucleoside triphosphate hydrolases"/>
    <property type="match status" value="1"/>
</dbReference>
<dbReference type="PROSITE" id="PS51718">
    <property type="entry name" value="G_DYNAMIN_2"/>
    <property type="match status" value="1"/>
</dbReference>